<organism evidence="2 3">
    <name type="scientific">Labedella populi</name>
    <dbReference type="NCBI Taxonomy" id="2498850"/>
    <lineage>
        <taxon>Bacteria</taxon>
        <taxon>Bacillati</taxon>
        <taxon>Actinomycetota</taxon>
        <taxon>Actinomycetes</taxon>
        <taxon>Micrococcales</taxon>
        <taxon>Microbacteriaceae</taxon>
        <taxon>Labedella</taxon>
    </lineage>
</organism>
<dbReference type="PROSITE" id="PS51257">
    <property type="entry name" value="PROKAR_LIPOPROTEIN"/>
    <property type="match status" value="1"/>
</dbReference>
<evidence type="ECO:0000313" key="2">
    <source>
        <dbReference type="EMBL" id="RWZ64330.1"/>
    </source>
</evidence>
<dbReference type="AlphaFoldDB" id="A0A3S3ZWC9"/>
<accession>A0A3S3ZWC9</accession>
<protein>
    <submittedName>
        <fullName evidence="2">Uncharacterized protein</fullName>
    </submittedName>
</protein>
<keyword evidence="1" id="KW-0812">Transmembrane</keyword>
<dbReference type="RefSeq" id="WP_128498126.1">
    <property type="nucleotide sequence ID" value="NZ_RZNC01000002.1"/>
</dbReference>
<keyword evidence="1" id="KW-1133">Transmembrane helix</keyword>
<reference evidence="2 3" key="1">
    <citation type="submission" date="2018-12" db="EMBL/GenBank/DDBJ databases">
        <authorList>
            <person name="Li F."/>
        </authorList>
    </citation>
    <scope>NUCLEOTIDE SEQUENCE [LARGE SCALE GENOMIC DNA]</scope>
    <source>
        <strain evidence="2 3">8H24J-4-2</strain>
    </source>
</reference>
<evidence type="ECO:0000256" key="1">
    <source>
        <dbReference type="SAM" id="Phobius"/>
    </source>
</evidence>
<comment type="caution">
    <text evidence="2">The sequence shown here is derived from an EMBL/GenBank/DDBJ whole genome shotgun (WGS) entry which is preliminary data.</text>
</comment>
<gene>
    <name evidence="2" type="ORF">ELQ92_06060</name>
</gene>
<feature type="transmembrane region" description="Helical" evidence="1">
    <location>
        <begin position="20"/>
        <end position="39"/>
    </location>
</feature>
<keyword evidence="3" id="KW-1185">Reference proteome</keyword>
<proteinExistence type="predicted"/>
<dbReference type="Proteomes" id="UP000288603">
    <property type="component" value="Unassembled WGS sequence"/>
</dbReference>
<name>A0A3S3ZWC9_9MICO</name>
<sequence length="60" mass="6253">MIRPTRQRRRPRLRAAGGALVIAIAGLGILSGCTFSGGLNGSYGTTSTVNYTYDTPVAVP</sequence>
<dbReference type="EMBL" id="RZNC01000002">
    <property type="protein sequence ID" value="RWZ64330.1"/>
    <property type="molecule type" value="Genomic_DNA"/>
</dbReference>
<keyword evidence="1" id="KW-0472">Membrane</keyword>
<evidence type="ECO:0000313" key="3">
    <source>
        <dbReference type="Proteomes" id="UP000288603"/>
    </source>
</evidence>